<dbReference type="RefSeq" id="WP_310654414.1">
    <property type="nucleotide sequence ID" value="NZ_JAPMLA010000009.1"/>
</dbReference>
<dbReference type="AlphaFoldDB" id="A0AAW8NJH0"/>
<dbReference type="Proteomes" id="UP001259340">
    <property type="component" value="Unassembled WGS sequence"/>
</dbReference>
<reference evidence="1" key="2">
    <citation type="submission" date="2022-11" db="EMBL/GenBank/DDBJ databases">
        <title>Prophages regulate Shewanella fidelis motility and biofilm formation: implications for gut colonization dynamics in Ciona robusta.</title>
        <authorList>
            <person name="Natarajan O."/>
            <person name="Gibboney S.L."/>
            <person name="Young M.N."/>
            <person name="Lim S.J."/>
            <person name="Pluta N."/>
            <person name="Atkinson C.G.F."/>
            <person name="Leigh B.A."/>
            <person name="Liberti A."/>
            <person name="Kees E."/>
            <person name="Breitbart M."/>
            <person name="Gralnick J."/>
            <person name="Dishaw L.J."/>
        </authorList>
    </citation>
    <scope>NUCLEOTIDE SEQUENCE</scope>
    <source>
        <strain evidence="1">3313</strain>
    </source>
</reference>
<evidence type="ECO:0000313" key="2">
    <source>
        <dbReference type="EMBL" id="MDW4824589.1"/>
    </source>
</evidence>
<dbReference type="Proteomes" id="UP001271263">
    <property type="component" value="Unassembled WGS sequence"/>
</dbReference>
<dbReference type="InterPro" id="IPR021505">
    <property type="entry name" value="Phage_B3_Orf6"/>
</dbReference>
<accession>A0AAW8NJH0</accession>
<organism evidence="1 3">
    <name type="scientific">Shewanella fidelis</name>
    <dbReference type="NCBI Taxonomy" id="173509"/>
    <lineage>
        <taxon>Bacteria</taxon>
        <taxon>Pseudomonadati</taxon>
        <taxon>Pseudomonadota</taxon>
        <taxon>Gammaproteobacteria</taxon>
        <taxon>Alteromonadales</taxon>
        <taxon>Shewanellaceae</taxon>
        <taxon>Shewanella</taxon>
    </lineage>
</organism>
<dbReference type="EMBL" id="JAPMLD010000003">
    <property type="protein sequence ID" value="MDW4824589.1"/>
    <property type="molecule type" value="Genomic_DNA"/>
</dbReference>
<dbReference type="Pfam" id="PF11363">
    <property type="entry name" value="DUF3164"/>
    <property type="match status" value="1"/>
</dbReference>
<proteinExistence type="predicted"/>
<name>A0AAW8NJH0_9GAMM</name>
<sequence>MNSQINTQTKVNTNAIPAGYRKNAKGDLVPEERIKAIDKLRDEVVSDIVIKAKILRQAMLDFKLATMAQITDFVELSANEYGVNIGGKKGNVSLSSFDGQYQVRRAVGEHRIFDERIQTAKTLIDECIHSWSGGADDRLMAMVEHAFRVDQQGQINVNQVLSLRQLDIDDASWKKAMDAIADAIQVTGTSEYLRLYERLPNGKYVQLSMDISTL</sequence>
<evidence type="ECO:0000313" key="1">
    <source>
        <dbReference type="EMBL" id="MDR8523448.1"/>
    </source>
</evidence>
<keyword evidence="4" id="KW-1185">Reference proteome</keyword>
<reference evidence="2 4" key="1">
    <citation type="journal article" date="2022" name="bioRxiv">
        <title>Prophages regulate Shewanella fidelis 3313 motility and biofilm formation: implications for gut colonization dynamics in Ciona robusta.</title>
        <authorList>
            <person name="Natarajan O."/>
            <person name="Gibboney S.L."/>
            <person name="Young M.N."/>
            <person name="Lim S.J."/>
            <person name="Pluta N."/>
            <person name="Atkinson C.G."/>
            <person name="Leigh B.A."/>
            <person name="Liberti A."/>
            <person name="Kees E.D."/>
            <person name="Breitbart M."/>
            <person name="Gralnick J.A."/>
            <person name="Dishaw L.J."/>
        </authorList>
    </citation>
    <scope>NUCLEOTIDE SEQUENCE [LARGE SCALE GENOMIC DNA]</scope>
    <source>
        <strain evidence="2 4">JG4066</strain>
    </source>
</reference>
<evidence type="ECO:0000313" key="3">
    <source>
        <dbReference type="Proteomes" id="UP001259340"/>
    </source>
</evidence>
<evidence type="ECO:0000313" key="4">
    <source>
        <dbReference type="Proteomes" id="UP001271263"/>
    </source>
</evidence>
<dbReference type="EMBL" id="JAPMLE010000001">
    <property type="protein sequence ID" value="MDR8523448.1"/>
    <property type="molecule type" value="Genomic_DNA"/>
</dbReference>
<protein>
    <submittedName>
        <fullName evidence="1">DUF3164 family protein</fullName>
    </submittedName>
</protein>
<gene>
    <name evidence="1" type="ORF">OS133_07060</name>
    <name evidence="2" type="ORF">OS134_11020</name>
</gene>
<comment type="caution">
    <text evidence="1">The sequence shown here is derived from an EMBL/GenBank/DDBJ whole genome shotgun (WGS) entry which is preliminary data.</text>
</comment>